<evidence type="ECO:0000313" key="7">
    <source>
        <dbReference type="EMBL" id="SPL70945.1"/>
    </source>
</evidence>
<name>A0A2U3MZY2_9GAMM</name>
<evidence type="ECO:0000313" key="8">
    <source>
        <dbReference type="Proteomes" id="UP000245974"/>
    </source>
</evidence>
<comment type="subcellular location">
    <subcellularLocation>
        <location evidence="1">Cell inner membrane</location>
    </subcellularLocation>
</comment>
<dbReference type="GO" id="GO:0005886">
    <property type="term" value="C:plasma membrane"/>
    <property type="evidence" value="ECO:0007669"/>
    <property type="project" value="UniProtKB-SubCell"/>
</dbReference>
<dbReference type="EC" id="2.3.1.-" evidence="7"/>
<keyword evidence="2" id="KW-1003">Cell membrane</keyword>
<protein>
    <submittedName>
        <fullName evidence="7">Lipid A biosynthesis lauroyl acyltransferase</fullName>
        <ecNumber evidence="7">2.3.1.-</ecNumber>
    </submittedName>
</protein>
<accession>A0A2U3MZY2</accession>
<keyword evidence="3" id="KW-0997">Cell inner membrane</keyword>
<dbReference type="RefSeq" id="WP_121974395.1">
    <property type="nucleotide sequence ID" value="NZ_OOGT01000092.1"/>
</dbReference>
<reference evidence="8" key="1">
    <citation type="submission" date="2018-03" db="EMBL/GenBank/DDBJ databases">
        <authorList>
            <person name="Blom J."/>
        </authorList>
    </citation>
    <scope>NUCLEOTIDE SEQUENCE [LARGE SCALE GENOMIC DNA]</scope>
    <source>
        <strain evidence="8">KPC-SM-21</strain>
    </source>
</reference>
<dbReference type="PANTHER" id="PTHR30606">
    <property type="entry name" value="LIPID A BIOSYNTHESIS LAUROYL ACYLTRANSFERASE"/>
    <property type="match status" value="1"/>
</dbReference>
<dbReference type="EMBL" id="OOGT01000092">
    <property type="protein sequence ID" value="SPL70945.1"/>
    <property type="molecule type" value="Genomic_DNA"/>
</dbReference>
<dbReference type="GO" id="GO:0009247">
    <property type="term" value="P:glycolipid biosynthetic process"/>
    <property type="evidence" value="ECO:0007669"/>
    <property type="project" value="UniProtKB-ARBA"/>
</dbReference>
<dbReference type="CDD" id="cd07984">
    <property type="entry name" value="LPLAT_LABLAT-like"/>
    <property type="match status" value="1"/>
</dbReference>
<dbReference type="AlphaFoldDB" id="A0A2U3MZY2"/>
<evidence type="ECO:0000256" key="4">
    <source>
        <dbReference type="ARBA" id="ARBA00022679"/>
    </source>
</evidence>
<dbReference type="Pfam" id="PF03279">
    <property type="entry name" value="Lip_A_acyltrans"/>
    <property type="match status" value="1"/>
</dbReference>
<evidence type="ECO:0000256" key="1">
    <source>
        <dbReference type="ARBA" id="ARBA00004533"/>
    </source>
</evidence>
<proteinExistence type="predicted"/>
<evidence type="ECO:0000256" key="6">
    <source>
        <dbReference type="ARBA" id="ARBA00023315"/>
    </source>
</evidence>
<dbReference type="PIRSF" id="PIRSF026649">
    <property type="entry name" value="MsbB"/>
    <property type="match status" value="1"/>
</dbReference>
<keyword evidence="6 7" id="KW-0012">Acyltransferase</keyword>
<dbReference type="GO" id="GO:0016746">
    <property type="term" value="F:acyltransferase activity"/>
    <property type="evidence" value="ECO:0007669"/>
    <property type="project" value="UniProtKB-KW"/>
</dbReference>
<organism evidence="7 8">
    <name type="scientific">Acinetobacter stercoris</name>
    <dbReference type="NCBI Taxonomy" id="2126983"/>
    <lineage>
        <taxon>Bacteria</taxon>
        <taxon>Pseudomonadati</taxon>
        <taxon>Pseudomonadota</taxon>
        <taxon>Gammaproteobacteria</taxon>
        <taxon>Moraxellales</taxon>
        <taxon>Moraxellaceae</taxon>
        <taxon>Acinetobacter</taxon>
    </lineage>
</organism>
<evidence type="ECO:0000256" key="5">
    <source>
        <dbReference type="ARBA" id="ARBA00023136"/>
    </source>
</evidence>
<evidence type="ECO:0000256" key="2">
    <source>
        <dbReference type="ARBA" id="ARBA00022475"/>
    </source>
</evidence>
<evidence type="ECO:0000256" key="3">
    <source>
        <dbReference type="ARBA" id="ARBA00022519"/>
    </source>
</evidence>
<dbReference type="InParanoid" id="A0A2U3MZY2"/>
<sequence length="315" mass="36198">MPDNQNTKTYRFLQIFSRLPIQVSRFIARMLAGLINSLHITKTSETIHFNIQICMPHLDQAERERITRAAIRNEMQSYLEFFSIWGASNDKNLSRIRSIQGEHYAHEAVAAGKGLVLIVPHFGTWEVMNAWFAQLTKMTIMYKPIKNKAADKFVREARSREQATLVPTDESGVMQIFKALKRGGTTVILPDHTPHVGGDMVKYFGIPLASSSLSAKLIQKTKAKALLLYAIRDDSDGFDMFIEPLDERIYEGTAQDGTRVIHETLENLIQRYPEHYHWSYKRFKANPELNNVYNLPKEEAITKIEQVRLEAKDED</sequence>
<keyword evidence="5" id="KW-0472">Membrane</keyword>
<gene>
    <name evidence="7" type="primary">htrB_2</name>
    <name evidence="7" type="ORF">KPC_2123</name>
</gene>
<dbReference type="Proteomes" id="UP000245974">
    <property type="component" value="Unassembled WGS sequence"/>
</dbReference>
<dbReference type="OrthoDB" id="9803456at2"/>
<keyword evidence="4 7" id="KW-0808">Transferase</keyword>
<dbReference type="PANTHER" id="PTHR30606:SF10">
    <property type="entry name" value="PHOSPHATIDYLINOSITOL MANNOSIDE ACYLTRANSFERASE"/>
    <property type="match status" value="1"/>
</dbReference>
<keyword evidence="8" id="KW-1185">Reference proteome</keyword>
<dbReference type="InterPro" id="IPR004960">
    <property type="entry name" value="LipA_acyltrans"/>
</dbReference>